<dbReference type="RefSeq" id="WP_081927115.1">
    <property type="nucleotide sequence ID" value="NZ_JQKC01000028.1"/>
</dbReference>
<proteinExistence type="predicted"/>
<dbReference type="Proteomes" id="UP000036923">
    <property type="component" value="Unassembled WGS sequence"/>
</dbReference>
<organism evidence="3 4">
    <name type="scientific">Pseudobacteroides cellulosolvens ATCC 35603 = DSM 2933</name>
    <dbReference type="NCBI Taxonomy" id="398512"/>
    <lineage>
        <taxon>Bacteria</taxon>
        <taxon>Bacillati</taxon>
        <taxon>Bacillota</taxon>
        <taxon>Clostridia</taxon>
        <taxon>Eubacteriales</taxon>
        <taxon>Oscillospiraceae</taxon>
        <taxon>Pseudobacteroides</taxon>
    </lineage>
</organism>
<feature type="domain" description="SLH" evidence="2">
    <location>
        <begin position="13"/>
        <end position="70"/>
    </location>
</feature>
<dbReference type="InterPro" id="IPR001119">
    <property type="entry name" value="SLH_dom"/>
</dbReference>
<protein>
    <submittedName>
        <fullName evidence="3">S-layer domain-containing protein</fullName>
    </submittedName>
</protein>
<dbReference type="EMBL" id="LGTC01000001">
    <property type="protein sequence ID" value="KNY29201.1"/>
    <property type="molecule type" value="Genomic_DNA"/>
</dbReference>
<name>A0A0L6JTP7_9FIRM</name>
<dbReference type="Pfam" id="PF00395">
    <property type="entry name" value="SLH"/>
    <property type="match status" value="1"/>
</dbReference>
<comment type="caution">
    <text evidence="3">The sequence shown here is derived from an EMBL/GenBank/DDBJ whole genome shotgun (WGS) entry which is preliminary data.</text>
</comment>
<evidence type="ECO:0000256" key="1">
    <source>
        <dbReference type="ARBA" id="ARBA00022737"/>
    </source>
</evidence>
<keyword evidence="4" id="KW-1185">Reference proteome</keyword>
<evidence type="ECO:0000313" key="3">
    <source>
        <dbReference type="EMBL" id="KNY29201.1"/>
    </source>
</evidence>
<keyword evidence="1" id="KW-0677">Repeat</keyword>
<sequence length="70" mass="7950">MSMVNYGTYFIELTLFKDGNSIAPWAKNYIQKAFELGIITGYKDNTIKPANNISRAEMFVIIAKSIDIKK</sequence>
<dbReference type="STRING" id="398512.Bccel_4475"/>
<evidence type="ECO:0000313" key="4">
    <source>
        <dbReference type="Proteomes" id="UP000036923"/>
    </source>
</evidence>
<reference evidence="4" key="1">
    <citation type="submission" date="2015-07" db="EMBL/GenBank/DDBJ databases">
        <title>Near-Complete Genome Sequence of the Cellulolytic Bacterium Bacteroides (Pseudobacteroides) cellulosolvens ATCC 35603.</title>
        <authorList>
            <person name="Dassa B."/>
            <person name="Utturkar S.M."/>
            <person name="Klingeman D.M."/>
            <person name="Hurt R.A."/>
            <person name="Keller M."/>
            <person name="Xu J."/>
            <person name="Reddy Y.H.K."/>
            <person name="Borovok I."/>
            <person name="Grinberg I.R."/>
            <person name="Lamed R."/>
            <person name="Zhivin O."/>
            <person name="Bayer E.A."/>
            <person name="Brown S.D."/>
        </authorList>
    </citation>
    <scope>NUCLEOTIDE SEQUENCE [LARGE SCALE GENOMIC DNA]</scope>
    <source>
        <strain evidence="4">DSM 2933</strain>
    </source>
</reference>
<gene>
    <name evidence="3" type="ORF">Bccel_4475</name>
</gene>
<accession>A0A0L6JTP7</accession>
<dbReference type="AlphaFoldDB" id="A0A0L6JTP7"/>
<evidence type="ECO:0000259" key="2">
    <source>
        <dbReference type="PROSITE" id="PS51272"/>
    </source>
</evidence>
<dbReference type="PROSITE" id="PS51272">
    <property type="entry name" value="SLH"/>
    <property type="match status" value="1"/>
</dbReference>